<dbReference type="PATRIC" id="fig|1158610.3.peg.2317"/>
<name>R3TLX1_9ENTE</name>
<dbReference type="Proteomes" id="UP000013785">
    <property type="component" value="Unassembled WGS sequence"/>
</dbReference>
<evidence type="ECO:0000313" key="3">
    <source>
        <dbReference type="EMBL" id="EOL41993.1"/>
    </source>
</evidence>
<dbReference type="InterPro" id="IPR010090">
    <property type="entry name" value="Phage_tape_meas"/>
</dbReference>
<dbReference type="eggNOG" id="COG5283">
    <property type="taxonomic scope" value="Bacteria"/>
</dbReference>
<dbReference type="EMBL" id="AJAT01000017">
    <property type="protein sequence ID" value="EOL41993.1"/>
    <property type="molecule type" value="Genomic_DNA"/>
</dbReference>
<proteinExistence type="predicted"/>
<feature type="region of interest" description="Disordered" evidence="2">
    <location>
        <begin position="1080"/>
        <end position="1105"/>
    </location>
</feature>
<accession>R3TLX1</accession>
<evidence type="ECO:0000313" key="4">
    <source>
        <dbReference type="Proteomes" id="UP000013785"/>
    </source>
</evidence>
<keyword evidence="1" id="KW-0175">Coiled coil</keyword>
<dbReference type="RefSeq" id="WP_010768985.1">
    <property type="nucleotide sequence ID" value="NZ_ASWE01000001.1"/>
</dbReference>
<evidence type="ECO:0000256" key="1">
    <source>
        <dbReference type="SAM" id="Coils"/>
    </source>
</evidence>
<sequence length="1343" mass="145754">MIQMQLAVEKGTGAFTELEETANAAGYTIGDVGNAVGKGGKTLKSMAEALGTNSSSLKKWYKEADKSKSSLENFSNVAGVTSEEFSKMFKSNPSEAIMKFVEGLSHAEEKGTSAIKVLDDMDIKEVRLRDSLLRAAGASGTFGDAITMGNKAFKENTALTAEANKRYETTESKLKMLKNEAKNAAIDLGGPFVDALRDGMESAKPLIKSLGDLAKKFSDADPKTQQMIIKLGAFAMAAGPVLSITGKLTSGIGGLGKSFVEMSAQMAQKKAIAEVSKQLVEGSVSVDTLSTALGGGVKKLGLFGGAASSAAGSGGLGAMAATLGPLGPAILGIVGVGGALAVGYGAWKLFGEEAWNSSQRVERWGSDVGEVTEKTLTKIQDDTQAATGQFGLMEEGLSGNTAGMVESFEKVGATIEQSLIKKIEGLDKLIRELPEGIDSALGEMLENEKVQAEGALEVIQANSERITDIKRQASNEGREINASEAKIIKSLNQDTLQNYVDTLDLTVEEKKKVLSAMTGDVANASEKEASLWLQSLGKQRAAAEENMMKSRKEKEKYLEDLGYNLDGEFAQKFLKAWDEINKTTVDGFDQQMATITEKYPELLNKVYLGNGQLISGSDEMAQFMIQDNKDIVQSAQSMADELAENAQNVAEAQAWTVDEFGNMKTAAEIWNKLELKDKEGNIKSNAAEIVTEGTKDITKWNQMRMVLHDANLDSNAKLVIGEAAIANGRWDGMAWEDKQAVLQDEFSQNTFKALRAGGKWDEMTFEEKKAILYSNTPEKMAETMLNLGLWEEYEPTIKELEADNYEFLNSLYESEEKMKAWNELPSDTRYLLVDNQDVLDKIFTSEKNFARWNSLPEIEKRMLADNTDVLEKVTNSDLELERWNSQDAESKKLVINNEELYEKVFESTESLARWNFLSVEDKQLAANNQDLLSKLLSSGKELDWWNGKTLLEKTIAANNEDLNNKIYESAESLAAWKNLPVEIKKMLADNVDIMSKVKDGTMSVEEYNAIEADLKVLNGDATNVKTESHSGIEAIDEFTGKNIDTKLFNGDSTDVKNESNSGIKAIDNFTGKNVPVKKLNGDSSSVKKAASSGESSLSSYNRNNPAGKRLEGTSFGVSSAAKLGGLALDIYSRNNPGNKTLNAVDNASGPAWNASEAVGNFDSKPSVITKTLSVVADIGSGIGKLLGLEKGTSFHIGGPAIVNDQKGPTYKELVIPKGGVPFVPEGRDVFLPDLPKGSKVIKASLTKRLIPRYADGVGIPQNAQIIKQMQTFSNSSTSSQNLNINVDQTELISVIQSQHTDMMSVLKMILQKNPNIELDGTILNKMQDSLFGSKLSRLMYGKG</sequence>
<dbReference type="HOGENOM" id="CLU_003812_0_0_9"/>
<feature type="coiled-coil region" evidence="1">
    <location>
        <begin position="533"/>
        <end position="560"/>
    </location>
</feature>
<dbReference type="NCBIfam" id="TIGR01760">
    <property type="entry name" value="tape_meas_TP901"/>
    <property type="match status" value="1"/>
</dbReference>
<feature type="coiled-coil region" evidence="1">
    <location>
        <begin position="160"/>
        <end position="187"/>
    </location>
</feature>
<evidence type="ECO:0000256" key="2">
    <source>
        <dbReference type="SAM" id="MobiDB-lite"/>
    </source>
</evidence>
<dbReference type="STRING" id="154621.RV11_GL003511"/>
<gene>
    <name evidence="3" type="ORF">UC3_02341</name>
</gene>
<comment type="caution">
    <text evidence="3">The sequence shown here is derived from an EMBL/GenBank/DDBJ whole genome shotgun (WGS) entry which is preliminary data.</text>
</comment>
<dbReference type="OrthoDB" id="2137849at2"/>
<reference evidence="3 4" key="1">
    <citation type="submission" date="2013-02" db="EMBL/GenBank/DDBJ databases">
        <title>The Genome Sequence of Enterococcus phoeniculicola BAA-412.</title>
        <authorList>
            <consortium name="The Broad Institute Genome Sequencing Platform"/>
            <consortium name="The Broad Institute Genome Sequencing Center for Infectious Disease"/>
            <person name="Earl A.M."/>
            <person name="Gilmore M.S."/>
            <person name="Lebreton F."/>
            <person name="Walker B."/>
            <person name="Young S.K."/>
            <person name="Zeng Q."/>
            <person name="Gargeya S."/>
            <person name="Fitzgerald M."/>
            <person name="Haas B."/>
            <person name="Abouelleil A."/>
            <person name="Alvarado L."/>
            <person name="Arachchi H.M."/>
            <person name="Berlin A.M."/>
            <person name="Chapman S.B."/>
            <person name="Dewar J."/>
            <person name="Goldberg J."/>
            <person name="Griggs A."/>
            <person name="Gujja S."/>
            <person name="Hansen M."/>
            <person name="Howarth C."/>
            <person name="Imamovic A."/>
            <person name="Larimer J."/>
            <person name="McCowan C."/>
            <person name="Murphy C."/>
            <person name="Neiman D."/>
            <person name="Pearson M."/>
            <person name="Priest M."/>
            <person name="Roberts A."/>
            <person name="Saif S."/>
            <person name="Shea T."/>
            <person name="Sisk P."/>
            <person name="Sykes S."/>
            <person name="Wortman J."/>
            <person name="Nusbaum C."/>
            <person name="Birren B."/>
        </authorList>
    </citation>
    <scope>NUCLEOTIDE SEQUENCE [LARGE SCALE GENOMIC DNA]</scope>
    <source>
        <strain evidence="3 4">ATCC BAA-412</strain>
    </source>
</reference>
<keyword evidence="4" id="KW-1185">Reference proteome</keyword>
<organism evidence="3 4">
    <name type="scientific">Enterococcus phoeniculicola ATCC BAA-412</name>
    <dbReference type="NCBI Taxonomy" id="1158610"/>
    <lineage>
        <taxon>Bacteria</taxon>
        <taxon>Bacillati</taxon>
        <taxon>Bacillota</taxon>
        <taxon>Bacilli</taxon>
        <taxon>Lactobacillales</taxon>
        <taxon>Enterococcaceae</taxon>
        <taxon>Enterococcus</taxon>
    </lineage>
</organism>
<protein>
    <submittedName>
        <fullName evidence="3">Phage tail tape measure protein, TP901 family, core region</fullName>
    </submittedName>
</protein>